<proteinExistence type="predicted"/>
<dbReference type="Pfam" id="PF25583">
    <property type="entry name" value="WCX"/>
    <property type="match status" value="1"/>
</dbReference>
<dbReference type="InterPro" id="IPR057727">
    <property type="entry name" value="WCX_dom"/>
</dbReference>
<evidence type="ECO:0000313" key="3">
    <source>
        <dbReference type="Proteomes" id="UP000283442"/>
    </source>
</evidence>
<sequence length="323" mass="36941">MAYAPIFHELHSDLFLALCRIINAIASGERMTRTDILQQLPNLDWGSLERANELIDTIFLFQPDGTAELFLNKAIAPRATTVEVSWLRAMLEDPGAAFLLSADLREKLLQKLAAIPEWPREIWQIVQEQGDDRTALQARLATIWQALREKHQLAYANRDSRGNLHEGICSPCRLEYDAVANRFYLIIWQEEEARAIKMRVASLESVQCLDAPIPAGTEEAFQQFLASRRQSVTLRIERRNNAVERCFMMFASYDKEASYDEETDTYTIQLYYYDFDRHEILQQILSLGAAATVLAPADMREAIIERLQAAWHSMGNVSVNKEG</sequence>
<dbReference type="OrthoDB" id="9815009at2"/>
<gene>
    <name evidence="2" type="ORF">DW674_01590</name>
</gene>
<dbReference type="AlphaFoldDB" id="A0A414P0A3"/>
<accession>A0A414P0A3</accession>
<evidence type="ECO:0000313" key="2">
    <source>
        <dbReference type="EMBL" id="RHF53575.1"/>
    </source>
</evidence>
<reference evidence="2 3" key="1">
    <citation type="submission" date="2018-08" db="EMBL/GenBank/DDBJ databases">
        <title>A genome reference for cultivated species of the human gut microbiota.</title>
        <authorList>
            <person name="Zou Y."/>
            <person name="Xue W."/>
            <person name="Luo G."/>
        </authorList>
    </citation>
    <scope>NUCLEOTIDE SEQUENCE [LARGE SCALE GENOMIC DNA]</scope>
    <source>
        <strain evidence="2 3">AM25-21AC</strain>
    </source>
</reference>
<evidence type="ECO:0000259" key="1">
    <source>
        <dbReference type="Pfam" id="PF25583"/>
    </source>
</evidence>
<dbReference type="Proteomes" id="UP000283442">
    <property type="component" value="Unassembled WGS sequence"/>
</dbReference>
<dbReference type="RefSeq" id="WP_118174706.1">
    <property type="nucleotide sequence ID" value="NZ_JAQEAO010000010.1"/>
</dbReference>
<dbReference type="EMBL" id="QRHE01000001">
    <property type="protein sequence ID" value="RHF53575.1"/>
    <property type="molecule type" value="Genomic_DNA"/>
</dbReference>
<protein>
    <submittedName>
        <fullName evidence="2">WYL domain-containing protein</fullName>
    </submittedName>
</protein>
<organism evidence="2 3">
    <name type="scientific">Mitsuokella multacida</name>
    <dbReference type="NCBI Taxonomy" id="52226"/>
    <lineage>
        <taxon>Bacteria</taxon>
        <taxon>Bacillati</taxon>
        <taxon>Bacillota</taxon>
        <taxon>Negativicutes</taxon>
        <taxon>Selenomonadales</taxon>
        <taxon>Selenomonadaceae</taxon>
        <taxon>Mitsuokella</taxon>
    </lineage>
</organism>
<feature type="domain" description="WCX" evidence="1">
    <location>
        <begin position="276"/>
        <end position="310"/>
    </location>
</feature>
<name>A0A414P0A3_9FIRM</name>
<comment type="caution">
    <text evidence="2">The sequence shown here is derived from an EMBL/GenBank/DDBJ whole genome shotgun (WGS) entry which is preliminary data.</text>
</comment>